<keyword evidence="5" id="KW-1185">Reference proteome</keyword>
<keyword evidence="2" id="KW-0808">Transferase</keyword>
<organism evidence="4 5">
    <name type="scientific">Bacteroides mediterraneensis</name>
    <dbReference type="NCBI Taxonomy" id="1841856"/>
    <lineage>
        <taxon>Bacteria</taxon>
        <taxon>Pseudomonadati</taxon>
        <taxon>Bacteroidota</taxon>
        <taxon>Bacteroidia</taxon>
        <taxon>Bacteroidales</taxon>
        <taxon>Bacteroidaceae</taxon>
        <taxon>Bacteroides</taxon>
    </lineage>
</organism>
<comment type="caution">
    <text evidence="4">The sequence shown here is derived from an EMBL/GenBank/DDBJ whole genome shotgun (WGS) entry which is preliminary data.</text>
</comment>
<evidence type="ECO:0000313" key="5">
    <source>
        <dbReference type="Proteomes" id="UP000703295"/>
    </source>
</evidence>
<reference evidence="4 5" key="1">
    <citation type="journal article" date="2021" name="Sci. Rep.">
        <title>The distribution of antibiotic resistance genes in chicken gut microbiota commensals.</title>
        <authorList>
            <person name="Juricova H."/>
            <person name="Matiasovicova J."/>
            <person name="Kubasova T."/>
            <person name="Cejkova D."/>
            <person name="Rychlik I."/>
        </authorList>
    </citation>
    <scope>NUCLEOTIDE SEQUENCE [LARGE SCALE GENOMIC DNA]</scope>
    <source>
        <strain evidence="4 5">An801</strain>
    </source>
</reference>
<dbReference type="InterPro" id="IPR029044">
    <property type="entry name" value="Nucleotide-diphossugar_trans"/>
</dbReference>
<keyword evidence="1" id="KW-0328">Glycosyltransferase</keyword>
<proteinExistence type="predicted"/>
<evidence type="ECO:0000313" key="4">
    <source>
        <dbReference type="EMBL" id="MBM6759045.1"/>
    </source>
</evidence>
<dbReference type="InterPro" id="IPR001173">
    <property type="entry name" value="Glyco_trans_2-like"/>
</dbReference>
<dbReference type="Proteomes" id="UP000703295">
    <property type="component" value="Unassembled WGS sequence"/>
</dbReference>
<evidence type="ECO:0000256" key="2">
    <source>
        <dbReference type="ARBA" id="ARBA00022679"/>
    </source>
</evidence>
<sequence length="306" mass="35705">MIKISIIMPVYNAEKYLSRAIDSVINQSIPEWELLLIDDGSSDSSSQICDKYSIADRRIKVIHKPNEGVAKARQIGINLANGIYSIHIDSDDWVESNMLEKLYNEATSGKADIVITDYFVNTNQSEKINKQQPTSLEPYQILTDLFNQRIFGGLCNKLIKTELYRKYNIHFSPGINYCEDFLVCVQFFQQNTIKIKYLPKAFYHYYMNDFSITHNYTRKTYEIQLLFIKELTKILKIPQATNYIKKASFNIFLEGVIYNILTDKEISDSLLHFKTEVKNLKSIRWKLGFFLLSIKLTKIAHKLIKY</sequence>
<dbReference type="CDD" id="cd00761">
    <property type="entry name" value="Glyco_tranf_GTA_type"/>
    <property type="match status" value="1"/>
</dbReference>
<accession>A0ABS2EXP0</accession>
<evidence type="ECO:0000259" key="3">
    <source>
        <dbReference type="Pfam" id="PF00535"/>
    </source>
</evidence>
<gene>
    <name evidence="4" type="ORF">H6A31_10205</name>
</gene>
<dbReference type="RefSeq" id="WP_204476216.1">
    <property type="nucleotide sequence ID" value="NZ_JACJJW010000027.1"/>
</dbReference>
<dbReference type="EMBL" id="JACJJW010000027">
    <property type="protein sequence ID" value="MBM6759045.1"/>
    <property type="molecule type" value="Genomic_DNA"/>
</dbReference>
<dbReference type="Gene3D" id="3.90.550.10">
    <property type="entry name" value="Spore Coat Polysaccharide Biosynthesis Protein SpsA, Chain A"/>
    <property type="match status" value="1"/>
</dbReference>
<dbReference type="Pfam" id="PF00535">
    <property type="entry name" value="Glycos_transf_2"/>
    <property type="match status" value="1"/>
</dbReference>
<name>A0ABS2EXP0_9BACE</name>
<evidence type="ECO:0000256" key="1">
    <source>
        <dbReference type="ARBA" id="ARBA00022676"/>
    </source>
</evidence>
<dbReference type="SUPFAM" id="SSF53448">
    <property type="entry name" value="Nucleotide-diphospho-sugar transferases"/>
    <property type="match status" value="1"/>
</dbReference>
<dbReference type="PANTHER" id="PTHR22916:SF51">
    <property type="entry name" value="GLYCOSYLTRANSFERASE EPSH-RELATED"/>
    <property type="match status" value="1"/>
</dbReference>
<dbReference type="PANTHER" id="PTHR22916">
    <property type="entry name" value="GLYCOSYLTRANSFERASE"/>
    <property type="match status" value="1"/>
</dbReference>
<protein>
    <submittedName>
        <fullName evidence="4">Glycosyltransferase</fullName>
    </submittedName>
</protein>
<feature type="domain" description="Glycosyltransferase 2-like" evidence="3">
    <location>
        <begin position="5"/>
        <end position="139"/>
    </location>
</feature>